<dbReference type="GO" id="GO:0003700">
    <property type="term" value="F:DNA-binding transcription factor activity"/>
    <property type="evidence" value="ECO:0007669"/>
    <property type="project" value="InterPro"/>
</dbReference>
<dbReference type="SUPFAM" id="SSF46689">
    <property type="entry name" value="Homeodomain-like"/>
    <property type="match status" value="1"/>
</dbReference>
<dbReference type="RefSeq" id="WP_189995565.1">
    <property type="nucleotide sequence ID" value="NZ_BMZS01000016.1"/>
</dbReference>
<feature type="domain" description="SIS" evidence="5">
    <location>
        <begin position="141"/>
        <end position="283"/>
    </location>
</feature>
<reference evidence="6" key="2">
    <citation type="submission" date="2020-09" db="EMBL/GenBank/DDBJ databases">
        <authorList>
            <person name="Sun Q."/>
            <person name="Kim S."/>
        </authorList>
    </citation>
    <scope>NUCLEOTIDE SEQUENCE</scope>
    <source>
        <strain evidence="6">KCTC 42651</strain>
    </source>
</reference>
<dbReference type="PANTHER" id="PTHR30514">
    <property type="entry name" value="GLUCOKINASE"/>
    <property type="match status" value="1"/>
</dbReference>
<dbReference type="GO" id="GO:1901135">
    <property type="term" value="P:carbohydrate derivative metabolic process"/>
    <property type="evidence" value="ECO:0007669"/>
    <property type="project" value="InterPro"/>
</dbReference>
<keyword evidence="1" id="KW-0805">Transcription regulation</keyword>
<dbReference type="GO" id="GO:0097367">
    <property type="term" value="F:carbohydrate derivative binding"/>
    <property type="evidence" value="ECO:0007669"/>
    <property type="project" value="InterPro"/>
</dbReference>
<dbReference type="PANTHER" id="PTHR30514:SF20">
    <property type="entry name" value="TRANSCRIPTIONAL REGULATOR"/>
    <property type="match status" value="1"/>
</dbReference>
<organism evidence="6 7">
    <name type="scientific">Thalassobaculum fulvum</name>
    <dbReference type="NCBI Taxonomy" id="1633335"/>
    <lineage>
        <taxon>Bacteria</taxon>
        <taxon>Pseudomonadati</taxon>
        <taxon>Pseudomonadota</taxon>
        <taxon>Alphaproteobacteria</taxon>
        <taxon>Rhodospirillales</taxon>
        <taxon>Thalassobaculaceae</taxon>
        <taxon>Thalassobaculum</taxon>
    </lineage>
</organism>
<evidence type="ECO:0000256" key="2">
    <source>
        <dbReference type="ARBA" id="ARBA00023125"/>
    </source>
</evidence>
<evidence type="ECO:0000313" key="6">
    <source>
        <dbReference type="EMBL" id="GHD63406.1"/>
    </source>
</evidence>
<dbReference type="EMBL" id="BMZS01000016">
    <property type="protein sequence ID" value="GHD63406.1"/>
    <property type="molecule type" value="Genomic_DNA"/>
</dbReference>
<reference evidence="6" key="1">
    <citation type="journal article" date="2014" name="Int. J. Syst. Evol. Microbiol.">
        <title>Complete genome sequence of Corynebacterium casei LMG S-19264T (=DSM 44701T), isolated from a smear-ripened cheese.</title>
        <authorList>
            <consortium name="US DOE Joint Genome Institute (JGI-PGF)"/>
            <person name="Walter F."/>
            <person name="Albersmeier A."/>
            <person name="Kalinowski J."/>
            <person name="Ruckert C."/>
        </authorList>
    </citation>
    <scope>NUCLEOTIDE SEQUENCE</scope>
    <source>
        <strain evidence="6">KCTC 42651</strain>
    </source>
</reference>
<feature type="domain" description="HTH rpiR-type" evidence="4">
    <location>
        <begin position="12"/>
        <end position="88"/>
    </location>
</feature>
<sequence>MASDIEAPASFDSLRHNVQARYDGLSPHLQRLARLALEDPNSFALETVTSLAQTAEVQPSTLIRFAKEFGYSGFSDMQKIFKLRLIEGAPAYREQIHQHRTRLEAAAERDPMAILQEFTDASILCLERLKDTVDPAALARAIEMIAAADTIYVIGQRRAFPIAAYIAYGLARLEHRTQLLDFVGGMVPQQAATLRPTDLLIAVAFAEYTPAVVETVRDVHIRNIPTLTITDVPTSPLAQHGTVYFCVDDADIHRFRPIAGSISLAQSLIIGLGYYKDARKEDRGHGLKA</sequence>
<proteinExistence type="predicted"/>
<dbReference type="CDD" id="cd05013">
    <property type="entry name" value="SIS_RpiR"/>
    <property type="match status" value="1"/>
</dbReference>
<dbReference type="Pfam" id="PF01380">
    <property type="entry name" value="SIS"/>
    <property type="match status" value="1"/>
</dbReference>
<dbReference type="SUPFAM" id="SSF53697">
    <property type="entry name" value="SIS domain"/>
    <property type="match status" value="1"/>
</dbReference>
<dbReference type="InterPro" id="IPR001347">
    <property type="entry name" value="SIS_dom"/>
</dbReference>
<accession>A0A918XXS0</accession>
<evidence type="ECO:0000259" key="5">
    <source>
        <dbReference type="PROSITE" id="PS51464"/>
    </source>
</evidence>
<dbReference type="AlphaFoldDB" id="A0A918XXS0"/>
<dbReference type="InterPro" id="IPR036388">
    <property type="entry name" value="WH-like_DNA-bd_sf"/>
</dbReference>
<gene>
    <name evidence="6" type="ORF">GCM10017083_53610</name>
</gene>
<dbReference type="Gene3D" id="3.40.50.10490">
    <property type="entry name" value="Glucose-6-phosphate isomerase like protein, domain 1"/>
    <property type="match status" value="1"/>
</dbReference>
<dbReference type="PROSITE" id="PS51464">
    <property type="entry name" value="SIS"/>
    <property type="match status" value="1"/>
</dbReference>
<dbReference type="InterPro" id="IPR035472">
    <property type="entry name" value="RpiR-like_SIS"/>
</dbReference>
<dbReference type="Gene3D" id="1.10.10.10">
    <property type="entry name" value="Winged helix-like DNA-binding domain superfamily/Winged helix DNA-binding domain"/>
    <property type="match status" value="1"/>
</dbReference>
<name>A0A918XXS0_9PROT</name>
<dbReference type="Pfam" id="PF01418">
    <property type="entry name" value="HTH_6"/>
    <property type="match status" value="1"/>
</dbReference>
<protein>
    <submittedName>
        <fullName evidence="6">(Fe-S)-cluster assembly protein</fullName>
    </submittedName>
</protein>
<dbReference type="InterPro" id="IPR009057">
    <property type="entry name" value="Homeodomain-like_sf"/>
</dbReference>
<keyword evidence="3" id="KW-0804">Transcription</keyword>
<dbReference type="GO" id="GO:0003677">
    <property type="term" value="F:DNA binding"/>
    <property type="evidence" value="ECO:0007669"/>
    <property type="project" value="UniProtKB-KW"/>
</dbReference>
<dbReference type="Proteomes" id="UP000630353">
    <property type="component" value="Unassembled WGS sequence"/>
</dbReference>
<dbReference type="PROSITE" id="PS51071">
    <property type="entry name" value="HTH_RPIR"/>
    <property type="match status" value="1"/>
</dbReference>
<dbReference type="InterPro" id="IPR046348">
    <property type="entry name" value="SIS_dom_sf"/>
</dbReference>
<keyword evidence="2" id="KW-0238">DNA-binding</keyword>
<evidence type="ECO:0000259" key="4">
    <source>
        <dbReference type="PROSITE" id="PS51071"/>
    </source>
</evidence>
<evidence type="ECO:0000256" key="3">
    <source>
        <dbReference type="ARBA" id="ARBA00023163"/>
    </source>
</evidence>
<evidence type="ECO:0000313" key="7">
    <source>
        <dbReference type="Proteomes" id="UP000630353"/>
    </source>
</evidence>
<comment type="caution">
    <text evidence="6">The sequence shown here is derived from an EMBL/GenBank/DDBJ whole genome shotgun (WGS) entry which is preliminary data.</text>
</comment>
<dbReference type="InterPro" id="IPR047640">
    <property type="entry name" value="RpiR-like"/>
</dbReference>
<dbReference type="InterPro" id="IPR000281">
    <property type="entry name" value="HTH_RpiR"/>
</dbReference>
<keyword evidence="7" id="KW-1185">Reference proteome</keyword>
<evidence type="ECO:0000256" key="1">
    <source>
        <dbReference type="ARBA" id="ARBA00023015"/>
    </source>
</evidence>